<keyword evidence="3" id="KW-0731">Sigma factor</keyword>
<evidence type="ECO:0000313" key="9">
    <source>
        <dbReference type="Proteomes" id="UP000243342"/>
    </source>
</evidence>
<reference evidence="8 9" key="1">
    <citation type="submission" date="2016-10" db="EMBL/GenBank/DDBJ databases">
        <title>Genome sequence of Streptomyces gilvigriseus MUSC 26.</title>
        <authorList>
            <person name="Lee L.-H."/>
            <person name="Ser H.-L."/>
        </authorList>
    </citation>
    <scope>NUCLEOTIDE SEQUENCE [LARGE SCALE GENOMIC DNA]</scope>
    <source>
        <strain evidence="8 9">MUSC 26</strain>
    </source>
</reference>
<keyword evidence="9" id="KW-1185">Reference proteome</keyword>
<evidence type="ECO:0000259" key="6">
    <source>
        <dbReference type="Pfam" id="PF04542"/>
    </source>
</evidence>
<dbReference type="GO" id="GO:0016987">
    <property type="term" value="F:sigma factor activity"/>
    <property type="evidence" value="ECO:0007669"/>
    <property type="project" value="UniProtKB-KW"/>
</dbReference>
<dbReference type="InterPro" id="IPR013325">
    <property type="entry name" value="RNA_pol_sigma_r2"/>
</dbReference>
<dbReference type="SUPFAM" id="SSF88659">
    <property type="entry name" value="Sigma3 and sigma4 domains of RNA polymerase sigma factors"/>
    <property type="match status" value="1"/>
</dbReference>
<evidence type="ECO:0000313" key="8">
    <source>
        <dbReference type="EMBL" id="OIV39516.1"/>
    </source>
</evidence>
<dbReference type="InterPro" id="IPR039425">
    <property type="entry name" value="RNA_pol_sigma-70-like"/>
</dbReference>
<keyword evidence="4" id="KW-0238">DNA-binding</keyword>
<dbReference type="Gene3D" id="1.10.10.10">
    <property type="entry name" value="Winged helix-like DNA-binding domain superfamily/Winged helix DNA-binding domain"/>
    <property type="match status" value="1"/>
</dbReference>
<comment type="caution">
    <text evidence="8">The sequence shown here is derived from an EMBL/GenBank/DDBJ whole genome shotgun (WGS) entry which is preliminary data.</text>
</comment>
<dbReference type="GO" id="GO:0003677">
    <property type="term" value="F:DNA binding"/>
    <property type="evidence" value="ECO:0007669"/>
    <property type="project" value="UniProtKB-KW"/>
</dbReference>
<dbReference type="InterPro" id="IPR007627">
    <property type="entry name" value="RNA_pol_sigma70_r2"/>
</dbReference>
<dbReference type="NCBIfam" id="TIGR02937">
    <property type="entry name" value="sigma70-ECF"/>
    <property type="match status" value="1"/>
</dbReference>
<sequence>MFRTAYVLTGNQHAAEDLLQETLVRVCRHWRKVRRADAPEAYARRIVVNLANDRWRRLVRTAETGDLAEIERRPDPRDAYGAVDLRAELIQALHRLPMGMRTVVVLHFLHDMDDAQIAQMLGISASAVRSQLARGLEKLRATLPSSLPEGAQ</sequence>
<keyword evidence="5" id="KW-0804">Transcription</keyword>
<organism evidence="8 9">
    <name type="scientific">Mangrovactinospora gilvigrisea</name>
    <dbReference type="NCBI Taxonomy" id="1428644"/>
    <lineage>
        <taxon>Bacteria</taxon>
        <taxon>Bacillati</taxon>
        <taxon>Actinomycetota</taxon>
        <taxon>Actinomycetes</taxon>
        <taxon>Kitasatosporales</taxon>
        <taxon>Streptomycetaceae</taxon>
        <taxon>Mangrovactinospora</taxon>
    </lineage>
</organism>
<dbReference type="STRING" id="1428644.BIV57_00810"/>
<dbReference type="NCBIfam" id="TIGR02983">
    <property type="entry name" value="SigE-fam_strep"/>
    <property type="match status" value="1"/>
</dbReference>
<proteinExistence type="inferred from homology"/>
<comment type="similarity">
    <text evidence="1">Belongs to the sigma-70 factor family. ECF subfamily.</text>
</comment>
<accession>A0A1J7CD77</accession>
<gene>
    <name evidence="8" type="ORF">BIV57_00810</name>
</gene>
<dbReference type="PANTHER" id="PTHR43133">
    <property type="entry name" value="RNA POLYMERASE ECF-TYPE SIGMA FACTO"/>
    <property type="match status" value="1"/>
</dbReference>
<dbReference type="InterPro" id="IPR013324">
    <property type="entry name" value="RNA_pol_sigma_r3/r4-like"/>
</dbReference>
<evidence type="ECO:0000256" key="1">
    <source>
        <dbReference type="ARBA" id="ARBA00010641"/>
    </source>
</evidence>
<name>A0A1J7CD77_9ACTN</name>
<dbReference type="Pfam" id="PF04542">
    <property type="entry name" value="Sigma70_r2"/>
    <property type="match status" value="1"/>
</dbReference>
<dbReference type="CDD" id="cd06171">
    <property type="entry name" value="Sigma70_r4"/>
    <property type="match status" value="1"/>
</dbReference>
<evidence type="ECO:0000256" key="2">
    <source>
        <dbReference type="ARBA" id="ARBA00023015"/>
    </source>
</evidence>
<evidence type="ECO:0000256" key="3">
    <source>
        <dbReference type="ARBA" id="ARBA00023082"/>
    </source>
</evidence>
<dbReference type="Pfam" id="PF08281">
    <property type="entry name" value="Sigma70_r4_2"/>
    <property type="match status" value="1"/>
</dbReference>
<dbReference type="Gene3D" id="1.10.1740.10">
    <property type="match status" value="1"/>
</dbReference>
<evidence type="ECO:0000256" key="5">
    <source>
        <dbReference type="ARBA" id="ARBA00023163"/>
    </source>
</evidence>
<evidence type="ECO:0000259" key="7">
    <source>
        <dbReference type="Pfam" id="PF08281"/>
    </source>
</evidence>
<dbReference type="InterPro" id="IPR014325">
    <property type="entry name" value="RNA_pol_sigma-E_actinobac"/>
</dbReference>
<dbReference type="InterPro" id="IPR036388">
    <property type="entry name" value="WH-like_DNA-bd_sf"/>
</dbReference>
<keyword evidence="2" id="KW-0805">Transcription regulation</keyword>
<dbReference type="AlphaFoldDB" id="A0A1J7CD77"/>
<dbReference type="SUPFAM" id="SSF88946">
    <property type="entry name" value="Sigma2 domain of RNA polymerase sigma factors"/>
    <property type="match status" value="1"/>
</dbReference>
<evidence type="ECO:0000256" key="4">
    <source>
        <dbReference type="ARBA" id="ARBA00023125"/>
    </source>
</evidence>
<dbReference type="PANTHER" id="PTHR43133:SF50">
    <property type="entry name" value="ECF RNA POLYMERASE SIGMA FACTOR SIGM"/>
    <property type="match status" value="1"/>
</dbReference>
<feature type="domain" description="RNA polymerase sigma factor 70 region 4 type 2" evidence="7">
    <location>
        <begin position="87"/>
        <end position="139"/>
    </location>
</feature>
<dbReference type="EMBL" id="MLCF01000002">
    <property type="protein sequence ID" value="OIV39516.1"/>
    <property type="molecule type" value="Genomic_DNA"/>
</dbReference>
<dbReference type="InterPro" id="IPR014284">
    <property type="entry name" value="RNA_pol_sigma-70_dom"/>
</dbReference>
<dbReference type="InterPro" id="IPR013249">
    <property type="entry name" value="RNA_pol_sigma70_r4_t2"/>
</dbReference>
<dbReference type="GO" id="GO:0006352">
    <property type="term" value="P:DNA-templated transcription initiation"/>
    <property type="evidence" value="ECO:0007669"/>
    <property type="project" value="InterPro"/>
</dbReference>
<protein>
    <submittedName>
        <fullName evidence="8">RNA polymerase</fullName>
    </submittedName>
</protein>
<feature type="domain" description="RNA polymerase sigma-70 region 2" evidence="6">
    <location>
        <begin position="2"/>
        <end position="60"/>
    </location>
</feature>
<dbReference type="Proteomes" id="UP000243342">
    <property type="component" value="Unassembled WGS sequence"/>
</dbReference>